<evidence type="ECO:0000313" key="2">
    <source>
        <dbReference type="EMBL" id="WAR17655.1"/>
    </source>
</evidence>
<keyword evidence="3" id="KW-1185">Reference proteome</keyword>
<dbReference type="Proteomes" id="UP001164746">
    <property type="component" value="Chromosome 10"/>
</dbReference>
<keyword evidence="1" id="KW-0175">Coiled coil</keyword>
<evidence type="ECO:0000313" key="3">
    <source>
        <dbReference type="Proteomes" id="UP001164746"/>
    </source>
</evidence>
<feature type="non-terminal residue" evidence="2">
    <location>
        <position position="185"/>
    </location>
</feature>
<dbReference type="EMBL" id="CP111021">
    <property type="protein sequence ID" value="WAR17655.1"/>
    <property type="molecule type" value="Genomic_DNA"/>
</dbReference>
<evidence type="ECO:0000256" key="1">
    <source>
        <dbReference type="SAM" id="Coils"/>
    </source>
</evidence>
<protein>
    <submittedName>
        <fullName evidence="2">Uncharacterized protein</fullName>
    </submittedName>
</protein>
<proteinExistence type="predicted"/>
<reference evidence="2" key="1">
    <citation type="submission" date="2022-11" db="EMBL/GenBank/DDBJ databases">
        <title>Centuries of genome instability and evolution in soft-shell clam transmissible cancer (bioRxiv).</title>
        <authorList>
            <person name="Hart S.F.M."/>
            <person name="Yonemitsu M.A."/>
            <person name="Giersch R.M."/>
            <person name="Beal B.F."/>
            <person name="Arriagada G."/>
            <person name="Davis B.W."/>
            <person name="Ostrander E.A."/>
            <person name="Goff S.P."/>
            <person name="Metzger M.J."/>
        </authorList>
    </citation>
    <scope>NUCLEOTIDE SEQUENCE</scope>
    <source>
        <strain evidence="2">MELC-2E11</strain>
        <tissue evidence="2">Siphon/mantle</tissue>
    </source>
</reference>
<sequence length="185" mass="21745">RQAMKCWEPIMDIVSDLSKVEGSMEYTVKCLEDAMREPNKSEKEERTRYQRTAEEFGNSQIDYLEDELEERKQNQVTAEVFADKELDKLESQLQEQKDKRRFIEKYASVEILKLEDEVNDCLHLKDVLESEATSLSALTALDELHNTVSCLQTRIVELETINSRHEVYEQHQLTDNDRRQLDSGR</sequence>
<gene>
    <name evidence="2" type="ORF">MAR_032249</name>
</gene>
<organism evidence="2 3">
    <name type="scientific">Mya arenaria</name>
    <name type="common">Soft-shell clam</name>
    <dbReference type="NCBI Taxonomy" id="6604"/>
    <lineage>
        <taxon>Eukaryota</taxon>
        <taxon>Metazoa</taxon>
        <taxon>Spiralia</taxon>
        <taxon>Lophotrochozoa</taxon>
        <taxon>Mollusca</taxon>
        <taxon>Bivalvia</taxon>
        <taxon>Autobranchia</taxon>
        <taxon>Heteroconchia</taxon>
        <taxon>Euheterodonta</taxon>
        <taxon>Imparidentia</taxon>
        <taxon>Neoheterodontei</taxon>
        <taxon>Myida</taxon>
        <taxon>Myoidea</taxon>
        <taxon>Myidae</taxon>
        <taxon>Mya</taxon>
    </lineage>
</organism>
<feature type="coiled-coil region" evidence="1">
    <location>
        <begin position="79"/>
        <end position="106"/>
    </location>
</feature>
<name>A0ABY7F686_MYAAR</name>
<accession>A0ABY7F686</accession>